<name>A0A6A6B8S9_9PEZI</name>
<dbReference type="EMBL" id="ML995489">
    <property type="protein sequence ID" value="KAF2140579.1"/>
    <property type="molecule type" value="Genomic_DNA"/>
</dbReference>
<evidence type="ECO:0000256" key="1">
    <source>
        <dbReference type="SAM" id="MobiDB-lite"/>
    </source>
</evidence>
<dbReference type="Proteomes" id="UP000799438">
    <property type="component" value="Unassembled WGS sequence"/>
</dbReference>
<sequence length="116" mass="12606">MRATHPAISPAAVARLHAAKAASSSPRLRADPRLAQLPSRSWAGRYPLSCDETAFNPARPVARRTKAPGPLLFTPFHPHITRPPPSQLSPFRSRRAGRAGPTPSLMQFACTSCFVR</sequence>
<reference evidence="2" key="1">
    <citation type="journal article" date="2020" name="Stud. Mycol.">
        <title>101 Dothideomycetes genomes: a test case for predicting lifestyles and emergence of pathogens.</title>
        <authorList>
            <person name="Haridas S."/>
            <person name="Albert R."/>
            <person name="Binder M."/>
            <person name="Bloem J."/>
            <person name="Labutti K."/>
            <person name="Salamov A."/>
            <person name="Andreopoulos B."/>
            <person name="Baker S."/>
            <person name="Barry K."/>
            <person name="Bills G."/>
            <person name="Bluhm B."/>
            <person name="Cannon C."/>
            <person name="Castanera R."/>
            <person name="Culley D."/>
            <person name="Daum C."/>
            <person name="Ezra D."/>
            <person name="Gonzalez J."/>
            <person name="Henrissat B."/>
            <person name="Kuo A."/>
            <person name="Liang C."/>
            <person name="Lipzen A."/>
            <person name="Lutzoni F."/>
            <person name="Magnuson J."/>
            <person name="Mondo S."/>
            <person name="Nolan M."/>
            <person name="Ohm R."/>
            <person name="Pangilinan J."/>
            <person name="Park H.-J."/>
            <person name="Ramirez L."/>
            <person name="Alfaro M."/>
            <person name="Sun H."/>
            <person name="Tritt A."/>
            <person name="Yoshinaga Y."/>
            <person name="Zwiers L.-H."/>
            <person name="Turgeon B."/>
            <person name="Goodwin S."/>
            <person name="Spatafora J."/>
            <person name="Crous P."/>
            <person name="Grigoriev I."/>
        </authorList>
    </citation>
    <scope>NUCLEOTIDE SEQUENCE</scope>
    <source>
        <strain evidence="2">CBS 121167</strain>
    </source>
</reference>
<keyword evidence="3" id="KW-1185">Reference proteome</keyword>
<proteinExistence type="predicted"/>
<protein>
    <submittedName>
        <fullName evidence="2">Uncharacterized protein</fullName>
    </submittedName>
</protein>
<evidence type="ECO:0000313" key="3">
    <source>
        <dbReference type="Proteomes" id="UP000799438"/>
    </source>
</evidence>
<organism evidence="2 3">
    <name type="scientific">Aplosporella prunicola CBS 121167</name>
    <dbReference type="NCBI Taxonomy" id="1176127"/>
    <lineage>
        <taxon>Eukaryota</taxon>
        <taxon>Fungi</taxon>
        <taxon>Dikarya</taxon>
        <taxon>Ascomycota</taxon>
        <taxon>Pezizomycotina</taxon>
        <taxon>Dothideomycetes</taxon>
        <taxon>Dothideomycetes incertae sedis</taxon>
        <taxon>Botryosphaeriales</taxon>
        <taxon>Aplosporellaceae</taxon>
        <taxon>Aplosporella</taxon>
    </lineage>
</organism>
<evidence type="ECO:0000313" key="2">
    <source>
        <dbReference type="EMBL" id="KAF2140579.1"/>
    </source>
</evidence>
<dbReference type="AlphaFoldDB" id="A0A6A6B8S9"/>
<dbReference type="RefSeq" id="XP_033396292.1">
    <property type="nucleotide sequence ID" value="XM_033540706.1"/>
</dbReference>
<feature type="region of interest" description="Disordered" evidence="1">
    <location>
        <begin position="66"/>
        <end position="103"/>
    </location>
</feature>
<gene>
    <name evidence="2" type="ORF">K452DRAFT_288665</name>
</gene>
<dbReference type="GeneID" id="54298202"/>
<accession>A0A6A6B8S9</accession>